<feature type="transmembrane region" description="Helical" evidence="1">
    <location>
        <begin position="12"/>
        <end position="40"/>
    </location>
</feature>
<sequence>MLRGHADRITRTILIVLGAIFAAIGGAIIAANLNVYAGGFASRTLLQNPAVSWIGGHSTWFWPIAAAVLTVIGVLSLIWFFAILRPARKTGDISIDGTARTTLGSGALRDALTNEIQGYRGVQNAKVRVYGEPTEPKLGVRVNLTQDARVVEVRQRIERQALAHAREALDAPEMPVILDLGVSKKGGPRVE</sequence>
<dbReference type="PROSITE" id="PS50972">
    <property type="entry name" value="PTERIN_BINDING"/>
    <property type="match status" value="1"/>
</dbReference>
<comment type="caution">
    <text evidence="3">The sequence shown here is derived from an EMBL/GenBank/DDBJ whole genome shotgun (WGS) entry which is preliminary data.</text>
</comment>
<feature type="domain" description="Pterin-binding" evidence="2">
    <location>
        <begin position="135"/>
        <end position="191"/>
    </location>
</feature>
<evidence type="ECO:0000256" key="1">
    <source>
        <dbReference type="SAM" id="Phobius"/>
    </source>
</evidence>
<reference evidence="3 4" key="1">
    <citation type="submission" date="2021-01" db="EMBL/GenBank/DDBJ databases">
        <title>Whole genome shotgun sequence of Asanoa siamensis NBRC 107932.</title>
        <authorList>
            <person name="Komaki H."/>
            <person name="Tamura T."/>
        </authorList>
    </citation>
    <scope>NUCLEOTIDE SEQUENCE [LARGE SCALE GENOMIC DNA]</scope>
    <source>
        <strain evidence="3 4">NBRC 107932</strain>
    </source>
</reference>
<keyword evidence="1" id="KW-1133">Transmembrane helix</keyword>
<organism evidence="3 4">
    <name type="scientific">Asanoa siamensis</name>
    <dbReference type="NCBI Taxonomy" id="926357"/>
    <lineage>
        <taxon>Bacteria</taxon>
        <taxon>Bacillati</taxon>
        <taxon>Actinomycetota</taxon>
        <taxon>Actinomycetes</taxon>
        <taxon>Micromonosporales</taxon>
        <taxon>Micromonosporaceae</taxon>
        <taxon>Asanoa</taxon>
    </lineage>
</organism>
<keyword evidence="1" id="KW-0472">Membrane</keyword>
<dbReference type="EMBL" id="BONE01000118">
    <property type="protein sequence ID" value="GIF78084.1"/>
    <property type="molecule type" value="Genomic_DNA"/>
</dbReference>
<evidence type="ECO:0000313" key="4">
    <source>
        <dbReference type="Proteomes" id="UP000604117"/>
    </source>
</evidence>
<name>A0ABQ4D3J5_9ACTN</name>
<proteinExistence type="predicted"/>
<keyword evidence="4" id="KW-1185">Reference proteome</keyword>
<dbReference type="NCBIfam" id="NF033218">
    <property type="entry name" value="anchor_AmaP"/>
    <property type="match status" value="1"/>
</dbReference>
<evidence type="ECO:0000259" key="2">
    <source>
        <dbReference type="PROSITE" id="PS50972"/>
    </source>
</evidence>
<dbReference type="Proteomes" id="UP000604117">
    <property type="component" value="Unassembled WGS sequence"/>
</dbReference>
<evidence type="ECO:0000313" key="3">
    <source>
        <dbReference type="EMBL" id="GIF78084.1"/>
    </source>
</evidence>
<keyword evidence="1" id="KW-0812">Transmembrane</keyword>
<gene>
    <name evidence="3" type="ORF">Asi02nite_76020</name>
</gene>
<dbReference type="RefSeq" id="WP_203718924.1">
    <property type="nucleotide sequence ID" value="NZ_BONE01000118.1"/>
</dbReference>
<accession>A0ABQ4D3J5</accession>
<dbReference type="InterPro" id="IPR000489">
    <property type="entry name" value="Pterin-binding_dom"/>
</dbReference>
<protein>
    <recommendedName>
        <fullName evidence="2">Pterin-binding domain-containing protein</fullName>
    </recommendedName>
</protein>
<feature type="transmembrane region" description="Helical" evidence="1">
    <location>
        <begin position="60"/>
        <end position="84"/>
    </location>
</feature>